<evidence type="ECO:0000313" key="3">
    <source>
        <dbReference type="EMBL" id="KAK2193268.1"/>
    </source>
</evidence>
<dbReference type="Proteomes" id="UP001209878">
    <property type="component" value="Unassembled WGS sequence"/>
</dbReference>
<organism evidence="3 4">
    <name type="scientific">Ridgeia piscesae</name>
    <name type="common">Tubeworm</name>
    <dbReference type="NCBI Taxonomy" id="27915"/>
    <lineage>
        <taxon>Eukaryota</taxon>
        <taxon>Metazoa</taxon>
        <taxon>Spiralia</taxon>
        <taxon>Lophotrochozoa</taxon>
        <taxon>Annelida</taxon>
        <taxon>Polychaeta</taxon>
        <taxon>Sedentaria</taxon>
        <taxon>Canalipalpata</taxon>
        <taxon>Sabellida</taxon>
        <taxon>Siboglinidae</taxon>
        <taxon>Ridgeia</taxon>
    </lineage>
</organism>
<evidence type="ECO:0000256" key="1">
    <source>
        <dbReference type="SAM" id="MobiDB-lite"/>
    </source>
</evidence>
<feature type="domain" description="Endonuclease/exonuclease/phosphatase" evidence="2">
    <location>
        <begin position="284"/>
        <end position="621"/>
    </location>
</feature>
<protein>
    <recommendedName>
        <fullName evidence="2">Endonuclease/exonuclease/phosphatase domain-containing protein</fullName>
    </recommendedName>
</protein>
<evidence type="ECO:0000259" key="2">
    <source>
        <dbReference type="Pfam" id="PF03372"/>
    </source>
</evidence>
<dbReference type="InterPro" id="IPR036691">
    <property type="entry name" value="Endo/exonu/phosph_ase_sf"/>
</dbReference>
<name>A0AAD9UKV6_RIDPI</name>
<feature type="region of interest" description="Disordered" evidence="1">
    <location>
        <begin position="75"/>
        <end position="98"/>
    </location>
</feature>
<dbReference type="InterPro" id="IPR005135">
    <property type="entry name" value="Endo/exonuclease/phosphatase"/>
</dbReference>
<sequence>NHGQSGNLEANDPHNKLAGFGRGCRLIRFCLILTRGHQQGSFCLSYRHTASDGGVDSMTSEGTGAVSLQVGNPDCEVEKKSRPSPPHPHESVSFTSDVVSQSGTTEANECFYSDALALCAPTNNGHQGDIPASPVISTLQIPPPGGSWSDILHTCGYDCYQSPSKCPKRQAGSLDMSDRKHKYTRMDLGPGQIVERCGFGPGKKEGQETETNTDLRSSTIVERCGFGSGRTDGTEIVTRKERGSRHARAGSSTFHRRWTYTRYANDIFRRKSNKPTDALEFTVASYNVLAQNLLEDHMALYDGCDDDALDWEYRSKNLLEEIKLHQPDQLHVLMPSYGGEFKKRTGRLMDGCATFFKMHKFQLRRCEPVEYSTRTVSVLNRDNVALLLLLSPVVKPSLSLCVANTHLLFNPRRGDVKLAQLMVLLSRMDQLTYRGPTGPSMPAYDPSILCGDFNSMPHSEIYKLVNDGELDYEGLVTRTLSGQERPDPLNPYENRMMNAVLPSTMAIADQCRYINDHDNRPYTQGQGFSSHRLNLQSVYKHVSKTGEKEVTTHHSLTNETVDYIFYSLAGPEAVPPDVEDASGPMPTEEGPLKLMGTLQLMTEQEMTDFGTMPNQTLSSDHLLLMAKFLWDLKYFSQDK</sequence>
<keyword evidence="4" id="KW-1185">Reference proteome</keyword>
<gene>
    <name evidence="3" type="ORF">NP493_16g07047</name>
</gene>
<feature type="non-terminal residue" evidence="3">
    <location>
        <position position="1"/>
    </location>
</feature>
<dbReference type="AlphaFoldDB" id="A0AAD9UKV6"/>
<evidence type="ECO:0000313" key="4">
    <source>
        <dbReference type="Proteomes" id="UP001209878"/>
    </source>
</evidence>
<reference evidence="3" key="1">
    <citation type="journal article" date="2023" name="Mol. Biol. Evol.">
        <title>Third-Generation Sequencing Reveals the Adaptive Role of the Epigenome in Three Deep-Sea Polychaetes.</title>
        <authorList>
            <person name="Perez M."/>
            <person name="Aroh O."/>
            <person name="Sun Y."/>
            <person name="Lan Y."/>
            <person name="Juniper S.K."/>
            <person name="Young C.R."/>
            <person name="Angers B."/>
            <person name="Qian P.Y."/>
        </authorList>
    </citation>
    <scope>NUCLEOTIDE SEQUENCE</scope>
    <source>
        <strain evidence="3">R07B-5</strain>
    </source>
</reference>
<dbReference type="InterPro" id="IPR050410">
    <property type="entry name" value="CCR4/nocturin_mRNA_transcr"/>
</dbReference>
<accession>A0AAD9UKV6</accession>
<proteinExistence type="predicted"/>
<dbReference type="Gene3D" id="3.60.10.10">
    <property type="entry name" value="Endonuclease/exonuclease/phosphatase"/>
    <property type="match status" value="1"/>
</dbReference>
<dbReference type="Pfam" id="PF03372">
    <property type="entry name" value="Exo_endo_phos"/>
    <property type="match status" value="1"/>
</dbReference>
<dbReference type="PANTHER" id="PTHR12121:SF34">
    <property type="entry name" value="PROTEIN ANGEL"/>
    <property type="match status" value="1"/>
</dbReference>
<dbReference type="SUPFAM" id="SSF56219">
    <property type="entry name" value="DNase I-like"/>
    <property type="match status" value="1"/>
</dbReference>
<dbReference type="EMBL" id="JAODUO010000015">
    <property type="protein sequence ID" value="KAK2193268.1"/>
    <property type="molecule type" value="Genomic_DNA"/>
</dbReference>
<dbReference type="PANTHER" id="PTHR12121">
    <property type="entry name" value="CARBON CATABOLITE REPRESSOR PROTEIN 4"/>
    <property type="match status" value="1"/>
</dbReference>
<dbReference type="GO" id="GO:0000175">
    <property type="term" value="F:3'-5'-RNA exonuclease activity"/>
    <property type="evidence" value="ECO:0007669"/>
    <property type="project" value="TreeGrafter"/>
</dbReference>
<comment type="caution">
    <text evidence="3">The sequence shown here is derived from an EMBL/GenBank/DDBJ whole genome shotgun (WGS) entry which is preliminary data.</text>
</comment>